<protein>
    <submittedName>
        <fullName evidence="2">HNHc domain containing protein</fullName>
    </submittedName>
</protein>
<name>A0A6J5PN31_9CAUD</name>
<reference evidence="2" key="1">
    <citation type="submission" date="2020-05" db="EMBL/GenBank/DDBJ databases">
        <authorList>
            <person name="Chiriac C."/>
            <person name="Salcher M."/>
            <person name="Ghai R."/>
            <person name="Kavagutti S V."/>
        </authorList>
    </citation>
    <scope>NUCLEOTIDE SEQUENCE</scope>
</reference>
<dbReference type="EMBL" id="LR797270">
    <property type="protein sequence ID" value="CAB4198545.1"/>
    <property type="molecule type" value="Genomic_DNA"/>
</dbReference>
<dbReference type="EMBL" id="LR796859">
    <property type="protein sequence ID" value="CAB4170585.1"/>
    <property type="molecule type" value="Genomic_DNA"/>
</dbReference>
<proteinExistence type="predicted"/>
<gene>
    <name evidence="3" type="ORF">UFOVP1307_143</name>
    <name evidence="1" type="ORF">UFOVP651_203</name>
    <name evidence="2" type="ORF">UFOVP902_59</name>
</gene>
<organism evidence="2">
    <name type="scientific">uncultured Caudovirales phage</name>
    <dbReference type="NCBI Taxonomy" id="2100421"/>
    <lineage>
        <taxon>Viruses</taxon>
        <taxon>Duplodnaviria</taxon>
        <taxon>Heunggongvirae</taxon>
        <taxon>Uroviricota</taxon>
        <taxon>Caudoviricetes</taxon>
        <taxon>Peduoviridae</taxon>
        <taxon>Maltschvirus</taxon>
        <taxon>Maltschvirus maltsch</taxon>
    </lineage>
</organism>
<sequence length="185" mass="21549">MEDQPKYKYVYGRGRTSFDLSESDIRYAMSNTKSNAEAARFCRVSFTTWKKYANMYRDRETEKTLYDMHTNQAGVGITKDSAGANSGPYSIDRILQGEFPNYPTWKIRNRLLALAILPEECASCGYSERRVTDDTVPLLLDHVDGDESNHRIENLQMLCLNCYYQQTGNPFNKQKETWWNYNLMD</sequence>
<evidence type="ECO:0000313" key="2">
    <source>
        <dbReference type="EMBL" id="CAB4170585.1"/>
    </source>
</evidence>
<evidence type="ECO:0000313" key="1">
    <source>
        <dbReference type="EMBL" id="CAB4155308.1"/>
    </source>
</evidence>
<evidence type="ECO:0000313" key="3">
    <source>
        <dbReference type="EMBL" id="CAB4198545.1"/>
    </source>
</evidence>
<accession>A0A6J5PN31</accession>
<dbReference type="EMBL" id="LR796625">
    <property type="protein sequence ID" value="CAB4155308.1"/>
    <property type="molecule type" value="Genomic_DNA"/>
</dbReference>